<dbReference type="eggNOG" id="ENOG50332D0">
    <property type="taxonomic scope" value="Bacteria"/>
</dbReference>
<evidence type="ECO:0000256" key="1">
    <source>
        <dbReference type="SAM" id="SignalP"/>
    </source>
</evidence>
<keyword evidence="1" id="KW-0732">Signal</keyword>
<evidence type="ECO:0000313" key="3">
    <source>
        <dbReference type="Proteomes" id="UP000006589"/>
    </source>
</evidence>
<accession>B1M1H6</accession>
<dbReference type="EMBL" id="CP001001">
    <property type="protein sequence ID" value="ACB26151.1"/>
    <property type="molecule type" value="Genomic_DNA"/>
</dbReference>
<feature type="chain" id="PRO_5002768188" evidence="1">
    <location>
        <begin position="25"/>
        <end position="160"/>
    </location>
</feature>
<reference evidence="2 3" key="1">
    <citation type="submission" date="2008-03" db="EMBL/GenBank/DDBJ databases">
        <title>Complete sequence of chromosome of Methylobacterium radiotolerans JCM 2831.</title>
        <authorList>
            <consortium name="US DOE Joint Genome Institute"/>
            <person name="Copeland A."/>
            <person name="Lucas S."/>
            <person name="Lapidus A."/>
            <person name="Glavina del Rio T."/>
            <person name="Dalin E."/>
            <person name="Tice H."/>
            <person name="Bruce D."/>
            <person name="Goodwin L."/>
            <person name="Pitluck S."/>
            <person name="Kiss H."/>
            <person name="Brettin T."/>
            <person name="Detter J.C."/>
            <person name="Han C."/>
            <person name="Kuske C.R."/>
            <person name="Schmutz J."/>
            <person name="Larimer F."/>
            <person name="Land M."/>
            <person name="Hauser L."/>
            <person name="Kyrpides N."/>
            <person name="Mikhailova N."/>
            <person name="Marx C.J."/>
            <person name="Richardson P."/>
        </authorList>
    </citation>
    <scope>NUCLEOTIDE SEQUENCE [LARGE SCALE GENOMIC DNA]</scope>
    <source>
        <strain evidence="3">ATCC 27329 / DSM 1819 / JCM 2831 / NBRC 15690 / NCIMB 10815 / 0-1</strain>
    </source>
</reference>
<dbReference type="GeneID" id="6140243"/>
<dbReference type="PATRIC" id="fig|426355.14.peg.4260"/>
<name>B1M1H6_METRJ</name>
<proteinExistence type="predicted"/>
<dbReference type="RefSeq" id="WP_012321105.1">
    <property type="nucleotide sequence ID" value="NC_010505.1"/>
</dbReference>
<dbReference type="Proteomes" id="UP000006589">
    <property type="component" value="Chromosome"/>
</dbReference>
<sequence length="160" mass="16627">MMIGGSLRGALVAAACLSGNAASAQVYGNWTVGSGQGYVEYIVRSGPSSSVNISCDEGATGEGEAKRTSIFIEIAGKAPPPRSTVDVLTDGERLQLDTDAQGTILTDCRACADRFAALWSRLRASKQMIVALADGRRAAFRLSGAAKALEPKHCATGFKS</sequence>
<protein>
    <submittedName>
        <fullName evidence="2">Uncharacterized protein</fullName>
    </submittedName>
</protein>
<dbReference type="OrthoDB" id="7678186at2"/>
<dbReference type="AlphaFoldDB" id="B1M1H6"/>
<dbReference type="KEGG" id="mrd:Mrad2831_4184"/>
<feature type="signal peptide" evidence="1">
    <location>
        <begin position="1"/>
        <end position="24"/>
    </location>
</feature>
<gene>
    <name evidence="2" type="ordered locus">Mrad2831_4184</name>
</gene>
<evidence type="ECO:0000313" key="2">
    <source>
        <dbReference type="EMBL" id="ACB26151.1"/>
    </source>
</evidence>
<dbReference type="HOGENOM" id="CLU_1616871_0_0_5"/>
<organism evidence="2 3">
    <name type="scientific">Methylobacterium radiotolerans (strain ATCC 27329 / DSM 1819 / JCM 2831 / NBRC 15690 / NCIMB 10815 / 0-1)</name>
    <dbReference type="NCBI Taxonomy" id="426355"/>
    <lineage>
        <taxon>Bacteria</taxon>
        <taxon>Pseudomonadati</taxon>
        <taxon>Pseudomonadota</taxon>
        <taxon>Alphaproteobacteria</taxon>
        <taxon>Hyphomicrobiales</taxon>
        <taxon>Methylobacteriaceae</taxon>
        <taxon>Methylobacterium</taxon>
    </lineage>
</organism>